<dbReference type="GO" id="GO:0032870">
    <property type="term" value="P:cellular response to hormone stimulus"/>
    <property type="evidence" value="ECO:0007669"/>
    <property type="project" value="TreeGrafter"/>
</dbReference>
<evidence type="ECO:0000256" key="11">
    <source>
        <dbReference type="SAM" id="Phobius"/>
    </source>
</evidence>
<feature type="transmembrane region" description="Helical" evidence="11">
    <location>
        <begin position="177"/>
        <end position="198"/>
    </location>
</feature>
<evidence type="ECO:0000256" key="2">
    <source>
        <dbReference type="ARBA" id="ARBA00007087"/>
    </source>
</evidence>
<keyword evidence="13" id="KW-1185">Reference proteome</keyword>
<dbReference type="GO" id="GO:0015026">
    <property type="term" value="F:coreceptor activity"/>
    <property type="evidence" value="ECO:0007669"/>
    <property type="project" value="InterPro"/>
</dbReference>
<dbReference type="GeneTree" id="ENSGT00940000168205"/>
<dbReference type="GO" id="GO:0031623">
    <property type="term" value="P:receptor internalization"/>
    <property type="evidence" value="ECO:0007669"/>
    <property type="project" value="TreeGrafter"/>
</dbReference>
<dbReference type="KEGG" id="els:105007377"/>
<dbReference type="GO" id="GO:0007186">
    <property type="term" value="P:G protein-coupled receptor signaling pathway"/>
    <property type="evidence" value="ECO:0007669"/>
    <property type="project" value="TreeGrafter"/>
</dbReference>
<keyword evidence="9" id="KW-1015">Disulfide bond</keyword>
<evidence type="ECO:0000313" key="12">
    <source>
        <dbReference type="Ensembl" id="ENSELUP00000095120.1"/>
    </source>
</evidence>
<evidence type="ECO:0008006" key="14">
    <source>
        <dbReference type="Google" id="ProtNLM"/>
    </source>
</evidence>
<dbReference type="GO" id="GO:0072659">
    <property type="term" value="P:protein localization to plasma membrane"/>
    <property type="evidence" value="ECO:0007669"/>
    <property type="project" value="TreeGrafter"/>
</dbReference>
<dbReference type="GO" id="GO:0001525">
    <property type="term" value="P:angiogenesis"/>
    <property type="evidence" value="ECO:0007669"/>
    <property type="project" value="TreeGrafter"/>
</dbReference>
<dbReference type="Pfam" id="PF04901">
    <property type="entry name" value="RAMP"/>
    <property type="match status" value="1"/>
</dbReference>
<dbReference type="Gene3D" id="1.10.150.510">
    <property type="entry name" value="Receptor activity modifying family"/>
    <property type="match status" value="1"/>
</dbReference>
<dbReference type="InterPro" id="IPR006985">
    <property type="entry name" value="RAMP"/>
</dbReference>
<dbReference type="Ensembl" id="ENSELUT00000098666.1">
    <property type="protein sequence ID" value="ENSELUP00000095120.1"/>
    <property type="gene ID" value="ENSELUG00000042247.1"/>
</dbReference>
<dbReference type="PANTHER" id="PTHR14076:SF9">
    <property type="entry name" value="RECEPTOR ACTIVITY-MODIFYING PROTEIN 2"/>
    <property type="match status" value="1"/>
</dbReference>
<keyword evidence="6" id="KW-0732">Signal</keyword>
<accession>A0AAY5L3L1</accession>
<protein>
    <recommendedName>
        <fullName evidence="14">Receptor activity-modifying protein 1</fullName>
    </recommendedName>
</protein>
<evidence type="ECO:0000256" key="3">
    <source>
        <dbReference type="ARBA" id="ARBA00022448"/>
    </source>
</evidence>
<evidence type="ECO:0000256" key="7">
    <source>
        <dbReference type="ARBA" id="ARBA00022989"/>
    </source>
</evidence>
<dbReference type="GO" id="GO:0005886">
    <property type="term" value="C:plasma membrane"/>
    <property type="evidence" value="ECO:0007669"/>
    <property type="project" value="UniProtKB-SubCell"/>
</dbReference>
<dbReference type="PANTHER" id="PTHR14076">
    <property type="entry name" value="RECEPTOR ACTIVITY MODIFYING PROTEIN RAMP"/>
    <property type="match status" value="1"/>
</dbReference>
<sequence>MIILLLFPVLVLGDIELQNSSSSWIANHSMTNSTTFENNGQTELQNSVSSNITFKDGVEIGLPNNVTSEDDERFQDQEHFHVFHDCNENLLELYSNITCWGSFHHKMEYINMEHWCNWDKVIRPYSELTKCMEFCSGYLGCYYPNQVVQDFFIKIHSHYFQACPVKEAMFPDAPSDVVLTLTLIPVGLIPILIFLVVWNNKGMD</sequence>
<dbReference type="GO" id="GO:0009986">
    <property type="term" value="C:cell surface"/>
    <property type="evidence" value="ECO:0007669"/>
    <property type="project" value="TreeGrafter"/>
</dbReference>
<dbReference type="AlphaFoldDB" id="A0AAY5L3L1"/>
<evidence type="ECO:0000256" key="10">
    <source>
        <dbReference type="ARBA" id="ARBA00023170"/>
    </source>
</evidence>
<keyword evidence="3" id="KW-0813">Transport</keyword>
<dbReference type="GO" id="GO:0006886">
    <property type="term" value="P:intracellular protein transport"/>
    <property type="evidence" value="ECO:0007669"/>
    <property type="project" value="InterPro"/>
</dbReference>
<reference evidence="12" key="3">
    <citation type="submission" date="2025-09" db="UniProtKB">
        <authorList>
            <consortium name="Ensembl"/>
        </authorList>
    </citation>
    <scope>IDENTIFICATION</scope>
</reference>
<evidence type="ECO:0000256" key="5">
    <source>
        <dbReference type="ARBA" id="ARBA00022692"/>
    </source>
</evidence>
<comment type="subcellular location">
    <subcellularLocation>
        <location evidence="1">Cell membrane</location>
        <topology evidence="1">Single-pass type I membrane protein</topology>
    </subcellularLocation>
</comment>
<keyword evidence="7 11" id="KW-1133">Transmembrane helix</keyword>
<proteinExistence type="inferred from homology"/>
<dbReference type="InterPro" id="IPR038126">
    <property type="entry name" value="RAMP_sf"/>
</dbReference>
<name>A0AAY5L3L1_ESOLU</name>
<dbReference type="GO" id="GO:0006816">
    <property type="term" value="P:calcium ion transport"/>
    <property type="evidence" value="ECO:0007669"/>
    <property type="project" value="TreeGrafter"/>
</dbReference>
<dbReference type="Proteomes" id="UP000265140">
    <property type="component" value="Chromosome 5"/>
</dbReference>
<evidence type="ECO:0000313" key="13">
    <source>
        <dbReference type="Proteomes" id="UP000265140"/>
    </source>
</evidence>
<evidence type="ECO:0000256" key="8">
    <source>
        <dbReference type="ARBA" id="ARBA00023136"/>
    </source>
</evidence>
<evidence type="ECO:0000256" key="6">
    <source>
        <dbReference type="ARBA" id="ARBA00022729"/>
    </source>
</evidence>
<evidence type="ECO:0000256" key="1">
    <source>
        <dbReference type="ARBA" id="ARBA00004251"/>
    </source>
</evidence>
<keyword evidence="5 11" id="KW-0812">Transmembrane</keyword>
<reference evidence="12" key="2">
    <citation type="submission" date="2025-08" db="UniProtKB">
        <authorList>
            <consortium name="Ensembl"/>
        </authorList>
    </citation>
    <scope>IDENTIFICATION</scope>
</reference>
<keyword evidence="4" id="KW-1003">Cell membrane</keyword>
<evidence type="ECO:0000256" key="4">
    <source>
        <dbReference type="ARBA" id="ARBA00022475"/>
    </source>
</evidence>
<comment type="similarity">
    <text evidence="2">Belongs to the RAMP family.</text>
</comment>
<organism evidence="12 13">
    <name type="scientific">Esox lucius</name>
    <name type="common">Northern pike</name>
    <dbReference type="NCBI Taxonomy" id="8010"/>
    <lineage>
        <taxon>Eukaryota</taxon>
        <taxon>Metazoa</taxon>
        <taxon>Chordata</taxon>
        <taxon>Craniata</taxon>
        <taxon>Vertebrata</taxon>
        <taxon>Euteleostomi</taxon>
        <taxon>Actinopterygii</taxon>
        <taxon>Neopterygii</taxon>
        <taxon>Teleostei</taxon>
        <taxon>Protacanthopterygii</taxon>
        <taxon>Esociformes</taxon>
        <taxon>Esocidae</taxon>
        <taxon>Esox</taxon>
    </lineage>
</organism>
<dbReference type="GO" id="GO:0043235">
    <property type="term" value="C:receptor complex"/>
    <property type="evidence" value="ECO:0007669"/>
    <property type="project" value="TreeGrafter"/>
</dbReference>
<dbReference type="GeneID" id="105007377"/>
<keyword evidence="8 11" id="KW-0472">Membrane</keyword>
<reference evidence="12 13" key="1">
    <citation type="submission" date="2020-02" db="EMBL/GenBank/DDBJ databases">
        <title>Esox lucius (northern pike) genome, fEsoLuc1, primary haplotype.</title>
        <authorList>
            <person name="Myers G."/>
            <person name="Karagic N."/>
            <person name="Meyer A."/>
            <person name="Pippel M."/>
            <person name="Reichard M."/>
            <person name="Winkler S."/>
            <person name="Tracey A."/>
            <person name="Sims Y."/>
            <person name="Howe K."/>
            <person name="Rhie A."/>
            <person name="Formenti G."/>
            <person name="Durbin R."/>
            <person name="Fedrigo O."/>
            <person name="Jarvis E.D."/>
        </authorList>
    </citation>
    <scope>NUCLEOTIDE SEQUENCE [LARGE SCALE GENOMIC DNA]</scope>
</reference>
<dbReference type="RefSeq" id="XP_010864591.1">
    <property type="nucleotide sequence ID" value="XM_010866289.5"/>
</dbReference>
<evidence type="ECO:0000256" key="9">
    <source>
        <dbReference type="ARBA" id="ARBA00023157"/>
    </source>
</evidence>
<dbReference type="GO" id="GO:0008277">
    <property type="term" value="P:regulation of G protein-coupled receptor signaling pathway"/>
    <property type="evidence" value="ECO:0007669"/>
    <property type="project" value="InterPro"/>
</dbReference>
<keyword evidence="10" id="KW-0675">Receptor</keyword>